<organism evidence="9 10">
    <name type="scientific">Phytoactinopolyspora alkaliphila</name>
    <dbReference type="NCBI Taxonomy" id="1783498"/>
    <lineage>
        <taxon>Bacteria</taxon>
        <taxon>Bacillati</taxon>
        <taxon>Actinomycetota</taxon>
        <taxon>Actinomycetes</taxon>
        <taxon>Jiangellales</taxon>
        <taxon>Jiangellaceae</taxon>
        <taxon>Phytoactinopolyspora</taxon>
    </lineage>
</organism>
<feature type="transmembrane region" description="Helical" evidence="8">
    <location>
        <begin position="68"/>
        <end position="87"/>
    </location>
</feature>
<protein>
    <recommendedName>
        <fullName evidence="8">Probable membrane transporter protein</fullName>
    </recommendedName>
</protein>
<evidence type="ECO:0000256" key="8">
    <source>
        <dbReference type="RuleBase" id="RU363041"/>
    </source>
</evidence>
<dbReference type="InterPro" id="IPR052017">
    <property type="entry name" value="TSUP"/>
</dbReference>
<dbReference type="PANTHER" id="PTHR30269">
    <property type="entry name" value="TRANSMEMBRANE PROTEIN YFCA"/>
    <property type="match status" value="1"/>
</dbReference>
<feature type="transmembrane region" description="Helical" evidence="8">
    <location>
        <begin position="93"/>
        <end position="113"/>
    </location>
</feature>
<dbReference type="EMBL" id="JAAGOB010000006">
    <property type="protein sequence ID" value="NED96090.1"/>
    <property type="molecule type" value="Genomic_DNA"/>
</dbReference>
<comment type="subcellular location">
    <subcellularLocation>
        <location evidence="1 8">Cell membrane</location>
        <topology evidence="1 8">Multi-pass membrane protein</topology>
    </subcellularLocation>
</comment>
<dbReference type="GO" id="GO:0005886">
    <property type="term" value="C:plasma membrane"/>
    <property type="evidence" value="ECO:0007669"/>
    <property type="project" value="UniProtKB-SubCell"/>
</dbReference>
<feature type="transmembrane region" description="Helical" evidence="8">
    <location>
        <begin position="158"/>
        <end position="178"/>
    </location>
</feature>
<feature type="transmembrane region" description="Helical" evidence="8">
    <location>
        <begin position="218"/>
        <end position="236"/>
    </location>
</feature>
<proteinExistence type="inferred from homology"/>
<keyword evidence="5 8" id="KW-0812">Transmembrane</keyword>
<gene>
    <name evidence="9" type="ORF">G1H11_12300</name>
</gene>
<evidence type="ECO:0000256" key="6">
    <source>
        <dbReference type="ARBA" id="ARBA00022989"/>
    </source>
</evidence>
<name>A0A6N9YME2_9ACTN</name>
<evidence type="ECO:0000313" key="10">
    <source>
        <dbReference type="Proteomes" id="UP000469185"/>
    </source>
</evidence>
<feature type="transmembrane region" description="Helical" evidence="8">
    <location>
        <begin position="41"/>
        <end position="61"/>
    </location>
</feature>
<keyword evidence="7 8" id="KW-0472">Membrane</keyword>
<dbReference type="Pfam" id="PF01925">
    <property type="entry name" value="TauE"/>
    <property type="match status" value="1"/>
</dbReference>
<evidence type="ECO:0000256" key="7">
    <source>
        <dbReference type="ARBA" id="ARBA00023136"/>
    </source>
</evidence>
<evidence type="ECO:0000313" key="9">
    <source>
        <dbReference type="EMBL" id="NED96090.1"/>
    </source>
</evidence>
<evidence type="ECO:0000256" key="1">
    <source>
        <dbReference type="ARBA" id="ARBA00004651"/>
    </source>
</evidence>
<comment type="similarity">
    <text evidence="2 8">Belongs to the 4-toluene sulfonate uptake permease (TSUP) (TC 2.A.102) family.</text>
</comment>
<accession>A0A6N9YME2</accession>
<keyword evidence="4 8" id="KW-1003">Cell membrane</keyword>
<dbReference type="RefSeq" id="WP_163818884.1">
    <property type="nucleotide sequence ID" value="NZ_JAAGOB010000006.1"/>
</dbReference>
<keyword evidence="3" id="KW-0813">Transport</keyword>
<dbReference type="Proteomes" id="UP000469185">
    <property type="component" value="Unassembled WGS sequence"/>
</dbReference>
<reference evidence="9 10" key="1">
    <citation type="submission" date="2020-02" db="EMBL/GenBank/DDBJ databases">
        <authorList>
            <person name="Li X.-J."/>
            <person name="Feng X.-M."/>
        </authorList>
    </citation>
    <scope>NUCLEOTIDE SEQUENCE [LARGE SCALE GENOMIC DNA]</scope>
    <source>
        <strain evidence="9 10">CGMCC 4.7225</strain>
    </source>
</reference>
<evidence type="ECO:0000256" key="3">
    <source>
        <dbReference type="ARBA" id="ARBA00022448"/>
    </source>
</evidence>
<keyword evidence="6 8" id="KW-1133">Transmembrane helix</keyword>
<feature type="transmembrane region" description="Helical" evidence="8">
    <location>
        <begin position="184"/>
        <end position="206"/>
    </location>
</feature>
<sequence>MQPALVVIAVVTGATLQRSTGLGFALVSGPFLVLVLSPYDGVALANVLSLITCVIVLASTYRDLDFGLAARLSLGVMVAVPVGALVARSLPSPALMVLVGALATVAVAVVAMGRPLALLAHRSGSLTAGFVSGFSNVTAGVGGPALAVYGASTRWSRVSFVPTVQLVGIVANVLSLIAKRDAHLPVQLVLGCSAAVIIGTIAGRYLSGVMGERTGRAIVLSLAAIGGLMSIVKGLVSW</sequence>
<evidence type="ECO:0000256" key="4">
    <source>
        <dbReference type="ARBA" id="ARBA00022475"/>
    </source>
</evidence>
<evidence type="ECO:0000256" key="2">
    <source>
        <dbReference type="ARBA" id="ARBA00009142"/>
    </source>
</evidence>
<evidence type="ECO:0000256" key="5">
    <source>
        <dbReference type="ARBA" id="ARBA00022692"/>
    </source>
</evidence>
<dbReference type="PANTHER" id="PTHR30269:SF37">
    <property type="entry name" value="MEMBRANE TRANSPORTER PROTEIN"/>
    <property type="match status" value="1"/>
</dbReference>
<keyword evidence="10" id="KW-1185">Reference proteome</keyword>
<dbReference type="InterPro" id="IPR002781">
    <property type="entry name" value="TM_pro_TauE-like"/>
</dbReference>
<dbReference type="AlphaFoldDB" id="A0A6N9YME2"/>
<comment type="caution">
    <text evidence="9">The sequence shown here is derived from an EMBL/GenBank/DDBJ whole genome shotgun (WGS) entry which is preliminary data.</text>
</comment>